<evidence type="ECO:0000313" key="3">
    <source>
        <dbReference type="Proteomes" id="UP001218188"/>
    </source>
</evidence>
<feature type="region of interest" description="Disordered" evidence="1">
    <location>
        <begin position="1"/>
        <end position="129"/>
    </location>
</feature>
<feature type="compositionally biased region" description="Low complexity" evidence="1">
    <location>
        <begin position="165"/>
        <end position="176"/>
    </location>
</feature>
<dbReference type="EMBL" id="JARJCM010000035">
    <property type="protein sequence ID" value="KAJ7037754.1"/>
    <property type="molecule type" value="Genomic_DNA"/>
</dbReference>
<evidence type="ECO:0000256" key="1">
    <source>
        <dbReference type="SAM" id="MobiDB-lite"/>
    </source>
</evidence>
<evidence type="ECO:0000313" key="2">
    <source>
        <dbReference type="EMBL" id="KAJ7037754.1"/>
    </source>
</evidence>
<gene>
    <name evidence="2" type="ORF">C8F04DRAFT_1180220</name>
</gene>
<name>A0AAD6T1S5_9AGAR</name>
<feature type="region of interest" description="Disordered" evidence="1">
    <location>
        <begin position="156"/>
        <end position="191"/>
    </location>
</feature>
<feature type="compositionally biased region" description="Basic and acidic residues" evidence="1">
    <location>
        <begin position="46"/>
        <end position="70"/>
    </location>
</feature>
<sequence>MATTPKIPSPPSSSDDSDSAPPPAKKSRRGRDVSPNEIPLPPRTKRSSEKKATNEKENHDALQAKYDKLKKQLQKQKGSAAAASTKNTKAGDDDNDFESEEMSEVEGVQGGFSSAITPRGPLPLPPARPKTILRKAGVKLTAPKPVARLFIRLPEPTAEERALDAQPSRSPSPSAADMLVPVRTLQQTRWL</sequence>
<dbReference type="AlphaFoldDB" id="A0AAD6T1S5"/>
<protein>
    <submittedName>
        <fullName evidence="2">Uncharacterized protein</fullName>
    </submittedName>
</protein>
<keyword evidence="3" id="KW-1185">Reference proteome</keyword>
<dbReference type="Proteomes" id="UP001218188">
    <property type="component" value="Unassembled WGS sequence"/>
</dbReference>
<comment type="caution">
    <text evidence="2">The sequence shown here is derived from an EMBL/GenBank/DDBJ whole genome shotgun (WGS) entry which is preliminary data.</text>
</comment>
<feature type="compositionally biased region" description="Low complexity" evidence="1">
    <location>
        <begin position="75"/>
        <end position="88"/>
    </location>
</feature>
<proteinExistence type="predicted"/>
<accession>A0AAD6T1S5</accession>
<feature type="compositionally biased region" description="Acidic residues" evidence="1">
    <location>
        <begin position="93"/>
        <end position="104"/>
    </location>
</feature>
<organism evidence="2 3">
    <name type="scientific">Mycena alexandri</name>
    <dbReference type="NCBI Taxonomy" id="1745969"/>
    <lineage>
        <taxon>Eukaryota</taxon>
        <taxon>Fungi</taxon>
        <taxon>Dikarya</taxon>
        <taxon>Basidiomycota</taxon>
        <taxon>Agaricomycotina</taxon>
        <taxon>Agaricomycetes</taxon>
        <taxon>Agaricomycetidae</taxon>
        <taxon>Agaricales</taxon>
        <taxon>Marasmiineae</taxon>
        <taxon>Mycenaceae</taxon>
        <taxon>Mycena</taxon>
    </lineage>
</organism>
<reference evidence="2" key="1">
    <citation type="submission" date="2023-03" db="EMBL/GenBank/DDBJ databases">
        <title>Massive genome expansion in bonnet fungi (Mycena s.s.) driven by repeated elements and novel gene families across ecological guilds.</title>
        <authorList>
            <consortium name="Lawrence Berkeley National Laboratory"/>
            <person name="Harder C.B."/>
            <person name="Miyauchi S."/>
            <person name="Viragh M."/>
            <person name="Kuo A."/>
            <person name="Thoen E."/>
            <person name="Andreopoulos B."/>
            <person name="Lu D."/>
            <person name="Skrede I."/>
            <person name="Drula E."/>
            <person name="Henrissat B."/>
            <person name="Morin E."/>
            <person name="Kohler A."/>
            <person name="Barry K."/>
            <person name="LaButti K."/>
            <person name="Morin E."/>
            <person name="Salamov A."/>
            <person name="Lipzen A."/>
            <person name="Mereny Z."/>
            <person name="Hegedus B."/>
            <person name="Baldrian P."/>
            <person name="Stursova M."/>
            <person name="Weitz H."/>
            <person name="Taylor A."/>
            <person name="Grigoriev I.V."/>
            <person name="Nagy L.G."/>
            <person name="Martin F."/>
            <person name="Kauserud H."/>
        </authorList>
    </citation>
    <scope>NUCLEOTIDE SEQUENCE</scope>
    <source>
        <strain evidence="2">CBHHK200</strain>
    </source>
</reference>